<dbReference type="InterPro" id="IPR033948">
    <property type="entry name" value="ETF_beta_N"/>
</dbReference>
<dbReference type="PANTHER" id="PTHR21294:SF17">
    <property type="entry name" value="PROTEIN FIXA"/>
    <property type="match status" value="1"/>
</dbReference>
<dbReference type="InterPro" id="IPR014729">
    <property type="entry name" value="Rossmann-like_a/b/a_fold"/>
</dbReference>
<accession>A0ABM6GDL0</accession>
<dbReference type="InterPro" id="IPR014730">
    <property type="entry name" value="ETF_a/b_N"/>
</dbReference>
<dbReference type="PANTHER" id="PTHR21294">
    <property type="entry name" value="ELECTRON TRANSFER FLAVOPROTEIN BETA-SUBUNIT"/>
    <property type="match status" value="1"/>
</dbReference>
<evidence type="ECO:0000259" key="1">
    <source>
        <dbReference type="SMART" id="SM00893"/>
    </source>
</evidence>
<dbReference type="EMBL" id="CP007389">
    <property type="protein sequence ID" value="APT73670.1"/>
    <property type="molecule type" value="Genomic_DNA"/>
</dbReference>
<dbReference type="InterPro" id="IPR012255">
    <property type="entry name" value="ETF_b"/>
</dbReference>
<dbReference type="Proteomes" id="UP000185490">
    <property type="component" value="Chromosome"/>
</dbReference>
<sequence length="259" mass="28482">MKVIVFAKQVPDTSEVKIDKEKGTLIRDNVSSIMNPEDKNALEVALRLKEQLGAKVIVITMGPPSAEEILRESYAMGADMCYLITDPLFAGADTLVTSKILAKAARLIGFDLILTGRQAIDGDTAQVGVELAEHLGIPSIAYVIDISINEKRVFVKRELDEKIEILSTELPCLITCSKEINIPRYMSLSGIFSCYSKKIVVLDNKVFGFKKEEVGLLGSPTKVKKTFTKIVNKKCEIVETDLNEGIEKIEEILSSIGGM</sequence>
<proteinExistence type="predicted"/>
<dbReference type="SUPFAM" id="SSF52402">
    <property type="entry name" value="Adenine nucleotide alpha hydrolases-like"/>
    <property type="match status" value="1"/>
</dbReference>
<dbReference type="RefSeq" id="WP_012056880.1">
    <property type="nucleotide sequence ID" value="NZ_CP007389.1"/>
</dbReference>
<dbReference type="Gene3D" id="3.40.50.620">
    <property type="entry name" value="HUPs"/>
    <property type="match status" value="1"/>
</dbReference>
<protein>
    <submittedName>
        <fullName evidence="2">Electron transfer flavoprotein subunit beta</fullName>
    </submittedName>
</protein>
<name>A0ABM6GDL0_9BACT</name>
<dbReference type="CDD" id="cd01714">
    <property type="entry name" value="ETF_beta"/>
    <property type="match status" value="1"/>
</dbReference>
<feature type="domain" description="Electron transfer flavoprotein alpha/beta-subunit N-terminal" evidence="1">
    <location>
        <begin position="22"/>
        <end position="211"/>
    </location>
</feature>
<evidence type="ECO:0000313" key="3">
    <source>
        <dbReference type="Proteomes" id="UP000185490"/>
    </source>
</evidence>
<dbReference type="PIRSF" id="PIRSF000090">
    <property type="entry name" value="Beta-ETF"/>
    <property type="match status" value="1"/>
</dbReference>
<organism evidence="2 3">
    <name type="scientific">Thermosipho melanesiensis</name>
    <dbReference type="NCBI Taxonomy" id="46541"/>
    <lineage>
        <taxon>Bacteria</taxon>
        <taxon>Thermotogati</taxon>
        <taxon>Thermotogota</taxon>
        <taxon>Thermotogae</taxon>
        <taxon>Thermotogales</taxon>
        <taxon>Fervidobacteriaceae</taxon>
        <taxon>Thermosipho</taxon>
    </lineage>
</organism>
<gene>
    <name evidence="2" type="ORF">BW47_03565</name>
</gene>
<dbReference type="Pfam" id="PF01012">
    <property type="entry name" value="ETF"/>
    <property type="match status" value="1"/>
</dbReference>
<dbReference type="SMART" id="SM00893">
    <property type="entry name" value="ETF"/>
    <property type="match status" value="1"/>
</dbReference>
<reference evidence="2 3" key="1">
    <citation type="submission" date="2014-02" db="EMBL/GenBank/DDBJ databases">
        <title>Diversity of Thermotogales isolates from hydrothermal vents.</title>
        <authorList>
            <person name="Haverkamp T.H.A."/>
            <person name="Lossouarn J."/>
            <person name="Geslin C."/>
            <person name="Nesbo C.L."/>
        </authorList>
    </citation>
    <scope>NUCLEOTIDE SEQUENCE [LARGE SCALE GENOMIC DNA]</scope>
    <source>
        <strain evidence="2 3">431</strain>
    </source>
</reference>
<keyword evidence="3" id="KW-1185">Reference proteome</keyword>
<evidence type="ECO:0000313" key="2">
    <source>
        <dbReference type="EMBL" id="APT73670.1"/>
    </source>
</evidence>